<gene>
    <name evidence="1" type="ORF">CWI37_1476p0010</name>
</gene>
<name>A0A4Q9KW23_9MICR</name>
<dbReference type="VEuPathDB" id="MicrosporidiaDB:CWI37_1476p0010"/>
<evidence type="ECO:0000313" key="2">
    <source>
        <dbReference type="Proteomes" id="UP000292362"/>
    </source>
</evidence>
<comment type="caution">
    <text evidence="1">The sequence shown here is derived from an EMBL/GenBank/DDBJ whole genome shotgun (WGS) entry which is preliminary data.</text>
</comment>
<dbReference type="Gene3D" id="3.80.10.10">
    <property type="entry name" value="Ribonuclease Inhibitor"/>
    <property type="match status" value="1"/>
</dbReference>
<accession>A0A4Q9KW23</accession>
<organism evidence="1 2">
    <name type="scientific">Hamiltosporidium tvaerminnensis</name>
    <dbReference type="NCBI Taxonomy" id="1176355"/>
    <lineage>
        <taxon>Eukaryota</taxon>
        <taxon>Fungi</taxon>
        <taxon>Fungi incertae sedis</taxon>
        <taxon>Microsporidia</taxon>
        <taxon>Dubosqiidae</taxon>
        <taxon>Hamiltosporidium</taxon>
    </lineage>
</organism>
<evidence type="ECO:0000313" key="1">
    <source>
        <dbReference type="EMBL" id="TBT99078.1"/>
    </source>
</evidence>
<dbReference type="SUPFAM" id="SSF52047">
    <property type="entry name" value="RNI-like"/>
    <property type="match status" value="1"/>
</dbReference>
<dbReference type="Proteomes" id="UP000292362">
    <property type="component" value="Unassembled WGS sequence"/>
</dbReference>
<protein>
    <recommendedName>
        <fullName evidence="3">Leucine-rich repeat-containing protein</fullName>
    </recommendedName>
</protein>
<dbReference type="EMBL" id="PITJ01001476">
    <property type="protein sequence ID" value="TBT99078.1"/>
    <property type="molecule type" value="Genomic_DNA"/>
</dbReference>
<feature type="non-terminal residue" evidence="1">
    <location>
        <position position="1"/>
    </location>
</feature>
<proteinExistence type="predicted"/>
<dbReference type="AlphaFoldDB" id="A0A4Q9KW23"/>
<reference evidence="1 2" key="1">
    <citation type="submission" date="2017-12" db="EMBL/GenBank/DDBJ databases">
        <authorList>
            <person name="Pombert J.-F."/>
            <person name="Haag K.L."/>
            <person name="Ebert D."/>
        </authorList>
    </citation>
    <scope>NUCLEOTIDE SEQUENCE [LARGE SCALE GENOMIC DNA]</scope>
    <source>
        <strain evidence="1">FI-OER-3-3</strain>
    </source>
</reference>
<dbReference type="InterPro" id="IPR032675">
    <property type="entry name" value="LRR_dom_sf"/>
</dbReference>
<sequence length="140" mass="16570">PNLSEKYNLSLKKLSYISTILDEDIMNRMGQLEVLNELYLSKCSFIYTHFHKLGNFCKFFNSLKILDLSCVELNIEDLKYIKNFKKLIKLSIKMPDFDLIPLKNCLILLPNCQLQIFYGKQKGNYDIIRKYLFEQNVDLV</sequence>
<evidence type="ECO:0008006" key="3">
    <source>
        <dbReference type="Google" id="ProtNLM"/>
    </source>
</evidence>